<evidence type="ECO:0000256" key="5">
    <source>
        <dbReference type="ARBA" id="ARBA00022496"/>
    </source>
</evidence>
<protein>
    <submittedName>
        <fullName evidence="12">ABC transporter</fullName>
    </submittedName>
</protein>
<dbReference type="RefSeq" id="WP_232592515.1">
    <property type="nucleotide sequence ID" value="NZ_BSPD01000042.1"/>
</dbReference>
<keyword evidence="10" id="KW-0472">Membrane</keyword>
<feature type="domain" description="ABC transporter" evidence="11">
    <location>
        <begin position="10"/>
        <end position="248"/>
    </location>
</feature>
<keyword evidence="3" id="KW-0813">Transport</keyword>
<comment type="caution">
    <text evidence="12">The sequence shown here is derived from an EMBL/GenBank/DDBJ whole genome shotgun (WGS) entry which is preliminary data.</text>
</comment>
<comment type="similarity">
    <text evidence="2">Belongs to the ABC transporter superfamily.</text>
</comment>
<evidence type="ECO:0000313" key="12">
    <source>
        <dbReference type="EMBL" id="GLS26204.1"/>
    </source>
</evidence>
<evidence type="ECO:0000256" key="4">
    <source>
        <dbReference type="ARBA" id="ARBA00022475"/>
    </source>
</evidence>
<dbReference type="CDD" id="cd03214">
    <property type="entry name" value="ABC_Iron-Siderophores_B12_Hemin"/>
    <property type="match status" value="1"/>
</dbReference>
<evidence type="ECO:0000256" key="10">
    <source>
        <dbReference type="ARBA" id="ARBA00023136"/>
    </source>
</evidence>
<dbReference type="GO" id="GO:0005886">
    <property type="term" value="C:plasma membrane"/>
    <property type="evidence" value="ECO:0007669"/>
    <property type="project" value="UniProtKB-SubCell"/>
</dbReference>
<dbReference type="PANTHER" id="PTHR42771">
    <property type="entry name" value="IRON(3+)-HYDROXAMATE IMPORT ATP-BINDING PROTEIN FHUC"/>
    <property type="match status" value="1"/>
</dbReference>
<dbReference type="Gene3D" id="3.40.50.300">
    <property type="entry name" value="P-loop containing nucleotide triphosphate hydrolases"/>
    <property type="match status" value="1"/>
</dbReference>
<keyword evidence="6" id="KW-0547">Nucleotide-binding</keyword>
<dbReference type="GO" id="GO:0005524">
    <property type="term" value="F:ATP binding"/>
    <property type="evidence" value="ECO:0007669"/>
    <property type="project" value="UniProtKB-KW"/>
</dbReference>
<keyword evidence="7" id="KW-0067">ATP-binding</keyword>
<keyword evidence="13" id="KW-1185">Reference proteome</keyword>
<dbReference type="PANTHER" id="PTHR42771:SF2">
    <property type="entry name" value="IRON(3+)-HYDROXAMATE IMPORT ATP-BINDING PROTEIN FHUC"/>
    <property type="match status" value="1"/>
</dbReference>
<evidence type="ECO:0000256" key="3">
    <source>
        <dbReference type="ARBA" id="ARBA00022448"/>
    </source>
</evidence>
<keyword evidence="4" id="KW-1003">Cell membrane</keyword>
<dbReference type="InterPro" id="IPR027417">
    <property type="entry name" value="P-loop_NTPase"/>
</dbReference>
<evidence type="ECO:0000313" key="13">
    <source>
        <dbReference type="Proteomes" id="UP001156870"/>
    </source>
</evidence>
<dbReference type="InterPro" id="IPR051535">
    <property type="entry name" value="Siderophore_ABC-ATPase"/>
</dbReference>
<organism evidence="12 13">
    <name type="scientific">Marinibactrum halimedae</name>
    <dbReference type="NCBI Taxonomy" id="1444977"/>
    <lineage>
        <taxon>Bacteria</taxon>
        <taxon>Pseudomonadati</taxon>
        <taxon>Pseudomonadota</taxon>
        <taxon>Gammaproteobacteria</taxon>
        <taxon>Cellvibrionales</taxon>
        <taxon>Cellvibrionaceae</taxon>
        <taxon>Marinibactrum</taxon>
    </lineage>
</organism>
<dbReference type="EMBL" id="BSPD01000042">
    <property type="protein sequence ID" value="GLS26204.1"/>
    <property type="molecule type" value="Genomic_DNA"/>
</dbReference>
<keyword evidence="9" id="KW-0406">Ion transport</keyword>
<evidence type="ECO:0000256" key="6">
    <source>
        <dbReference type="ARBA" id="ARBA00022741"/>
    </source>
</evidence>
<evidence type="ECO:0000256" key="7">
    <source>
        <dbReference type="ARBA" id="ARBA00022840"/>
    </source>
</evidence>
<dbReference type="PROSITE" id="PS50893">
    <property type="entry name" value="ABC_TRANSPORTER_2"/>
    <property type="match status" value="1"/>
</dbReference>
<proteinExistence type="inferred from homology"/>
<evidence type="ECO:0000256" key="1">
    <source>
        <dbReference type="ARBA" id="ARBA00004202"/>
    </source>
</evidence>
<dbReference type="PROSITE" id="PS00211">
    <property type="entry name" value="ABC_TRANSPORTER_1"/>
    <property type="match status" value="1"/>
</dbReference>
<reference evidence="12 13" key="1">
    <citation type="journal article" date="2014" name="Int. J. Syst. Evol. Microbiol.">
        <title>Complete genome sequence of Corynebacterium casei LMG S-19264T (=DSM 44701T), isolated from a smear-ripened cheese.</title>
        <authorList>
            <consortium name="US DOE Joint Genome Institute (JGI-PGF)"/>
            <person name="Walter F."/>
            <person name="Albersmeier A."/>
            <person name="Kalinowski J."/>
            <person name="Ruckert C."/>
        </authorList>
    </citation>
    <scope>NUCLEOTIDE SEQUENCE [LARGE SCALE GENOMIC DNA]</scope>
    <source>
        <strain evidence="12 13">NBRC 110095</strain>
    </source>
</reference>
<evidence type="ECO:0000256" key="8">
    <source>
        <dbReference type="ARBA" id="ARBA00023004"/>
    </source>
</evidence>
<dbReference type="FunFam" id="3.40.50.300:FF:000134">
    <property type="entry name" value="Iron-enterobactin ABC transporter ATP-binding protein"/>
    <property type="match status" value="1"/>
</dbReference>
<evidence type="ECO:0000259" key="11">
    <source>
        <dbReference type="PROSITE" id="PS50893"/>
    </source>
</evidence>
<dbReference type="GO" id="GO:0016887">
    <property type="term" value="F:ATP hydrolysis activity"/>
    <property type="evidence" value="ECO:0007669"/>
    <property type="project" value="InterPro"/>
</dbReference>
<sequence length="269" mass="29533">MASVHSDLPLHLMEASELSLGHDDTLIIERLSVRLQPGSISAIVGPNGCGKSTLLKGLSRILTPKAGQVLLDGKDVKQLPSREVAKHIGLMPQDNQAPDGITVRELVEFGRHPHQGLFRQWTKEDESIVNMAIASADLTDIQDRKLETLSGGQRQRAWIAMTVAQDTSILLLDEPTSALDLGHELEVLELIKRLNEQGKTIVMVIHDINMACRFADHLIAMVGGKIVAEGAPEKVIDKSLIRDLYKVDCDIVSQPGYSYPMIIPKTLCE</sequence>
<dbReference type="Pfam" id="PF00005">
    <property type="entry name" value="ABC_tran"/>
    <property type="match status" value="1"/>
</dbReference>
<evidence type="ECO:0000256" key="2">
    <source>
        <dbReference type="ARBA" id="ARBA00005417"/>
    </source>
</evidence>
<dbReference type="SUPFAM" id="SSF52540">
    <property type="entry name" value="P-loop containing nucleoside triphosphate hydrolases"/>
    <property type="match status" value="1"/>
</dbReference>
<dbReference type="Proteomes" id="UP001156870">
    <property type="component" value="Unassembled WGS sequence"/>
</dbReference>
<comment type="subcellular location">
    <subcellularLocation>
        <location evidence="1">Cell membrane</location>
        <topology evidence="1">Peripheral membrane protein</topology>
    </subcellularLocation>
</comment>
<accession>A0AA37T3C3</accession>
<keyword evidence="5" id="KW-0410">Iron transport</keyword>
<dbReference type="InterPro" id="IPR003439">
    <property type="entry name" value="ABC_transporter-like_ATP-bd"/>
</dbReference>
<dbReference type="GO" id="GO:0006826">
    <property type="term" value="P:iron ion transport"/>
    <property type="evidence" value="ECO:0007669"/>
    <property type="project" value="UniProtKB-KW"/>
</dbReference>
<dbReference type="SMART" id="SM00382">
    <property type="entry name" value="AAA"/>
    <property type="match status" value="1"/>
</dbReference>
<dbReference type="InterPro" id="IPR017871">
    <property type="entry name" value="ABC_transporter-like_CS"/>
</dbReference>
<dbReference type="AlphaFoldDB" id="A0AA37T3C3"/>
<name>A0AA37T3C3_9GAMM</name>
<dbReference type="InterPro" id="IPR003593">
    <property type="entry name" value="AAA+_ATPase"/>
</dbReference>
<keyword evidence="8" id="KW-0408">Iron</keyword>
<evidence type="ECO:0000256" key="9">
    <source>
        <dbReference type="ARBA" id="ARBA00023065"/>
    </source>
</evidence>
<gene>
    <name evidence="12" type="primary">fepC</name>
    <name evidence="12" type="ORF">GCM10007877_19190</name>
</gene>